<evidence type="ECO:0000313" key="6">
    <source>
        <dbReference type="EMBL" id="WOG93539.1"/>
    </source>
</evidence>
<dbReference type="Gene3D" id="3.40.50.300">
    <property type="entry name" value="P-loop containing nucleotide triphosphate hydrolases"/>
    <property type="match status" value="1"/>
</dbReference>
<evidence type="ECO:0000256" key="2">
    <source>
        <dbReference type="ARBA" id="ARBA00022821"/>
    </source>
</evidence>
<keyword evidence="2" id="KW-0611">Plant defense</keyword>
<dbReference type="InterPro" id="IPR002182">
    <property type="entry name" value="NB-ARC"/>
</dbReference>
<reference evidence="5" key="1">
    <citation type="journal article" date="2016" name="Nat. Genet.">
        <title>A high-quality carrot genome assembly provides new insights into carotenoid accumulation and asterid genome evolution.</title>
        <authorList>
            <person name="Iorizzo M."/>
            <person name="Ellison S."/>
            <person name="Senalik D."/>
            <person name="Zeng P."/>
            <person name="Satapoomin P."/>
            <person name="Huang J."/>
            <person name="Bowman M."/>
            <person name="Iovene M."/>
            <person name="Sanseverino W."/>
            <person name="Cavagnaro P."/>
            <person name="Yildiz M."/>
            <person name="Macko-Podgorni A."/>
            <person name="Moranska E."/>
            <person name="Grzebelus E."/>
            <person name="Grzebelus D."/>
            <person name="Ashrafi H."/>
            <person name="Zheng Z."/>
            <person name="Cheng S."/>
            <person name="Spooner D."/>
            <person name="Van Deynze A."/>
            <person name="Simon P."/>
        </authorList>
    </citation>
    <scope>NUCLEOTIDE SEQUENCE [LARGE SCALE GENOMIC DNA]</scope>
    <source>
        <tissue evidence="5">Leaf</tissue>
    </source>
</reference>
<evidence type="ECO:0000259" key="4">
    <source>
        <dbReference type="Pfam" id="PF00931"/>
    </source>
</evidence>
<reference evidence="6" key="2">
    <citation type="submission" date="2022-03" db="EMBL/GenBank/DDBJ databases">
        <title>Draft title - Genomic analysis of global carrot germplasm unveils the trajectory of domestication and the origin of high carotenoid orange carrot.</title>
        <authorList>
            <person name="Iorizzo M."/>
            <person name="Ellison S."/>
            <person name="Senalik D."/>
            <person name="Macko-Podgorni A."/>
            <person name="Grzebelus D."/>
            <person name="Bostan H."/>
            <person name="Rolling W."/>
            <person name="Curaba J."/>
            <person name="Simon P."/>
        </authorList>
    </citation>
    <scope>NUCLEOTIDE SEQUENCE</scope>
    <source>
        <tissue evidence="6">Leaf</tissue>
    </source>
</reference>
<keyword evidence="3" id="KW-0067">ATP-binding</keyword>
<sequence length="350" mass="39367">MVGLSDVPCVGKALDRVSEATVEAMFHGLRYMFCYKELVNVLNSDIEKVNIQEERVSRKAAAARADGKTVEDYVMKWQKEVEEIQESAREFSGKYKNRHSWRRDVYGELWEILVSEGSSPVIGIYGMPGVGKTQMVERIWGEAKEKKIFDKITRADVGFQKLDVIKVQNQIAGYLNCHFESKDNVDHRASQLKRSLLNGGKILIILDDIWREIPLDIIGIPFGHGSTSTGSKIILTARVEEACLRNNCRHPVKITPLTTDEAWDMFKYTIGSSQMESLQDEALAKEVCNQCAGIPLVIHAVGKALQFMSDNSWKDALYQLKNGHVENIPGIGPEVYDCLKSNIDPPSVFN</sequence>
<dbReference type="Gene3D" id="1.10.8.430">
    <property type="entry name" value="Helical domain of apoptotic protease-activating factors"/>
    <property type="match status" value="1"/>
</dbReference>
<organism evidence="5">
    <name type="scientific">Daucus carota subsp. sativus</name>
    <name type="common">Carrot</name>
    <dbReference type="NCBI Taxonomy" id="79200"/>
    <lineage>
        <taxon>Eukaryota</taxon>
        <taxon>Viridiplantae</taxon>
        <taxon>Streptophyta</taxon>
        <taxon>Embryophyta</taxon>
        <taxon>Tracheophyta</taxon>
        <taxon>Spermatophyta</taxon>
        <taxon>Magnoliopsida</taxon>
        <taxon>eudicotyledons</taxon>
        <taxon>Gunneridae</taxon>
        <taxon>Pentapetalae</taxon>
        <taxon>asterids</taxon>
        <taxon>campanulids</taxon>
        <taxon>Apiales</taxon>
        <taxon>Apiaceae</taxon>
        <taxon>Apioideae</taxon>
        <taxon>Scandiceae</taxon>
        <taxon>Daucinae</taxon>
        <taxon>Daucus</taxon>
        <taxon>Daucus sect. Daucus</taxon>
    </lineage>
</organism>
<dbReference type="OMA" id="QMVERIW"/>
<dbReference type="InterPro" id="IPR027417">
    <property type="entry name" value="P-loop_NTPase"/>
</dbReference>
<evidence type="ECO:0000313" key="5">
    <source>
        <dbReference type="EMBL" id="KZN02581.1"/>
    </source>
</evidence>
<gene>
    <name evidence="5" type="ORF">DCAR_011335</name>
    <name evidence="6" type="ORF">DCAR_0312825</name>
</gene>
<keyword evidence="7" id="KW-1185">Reference proteome</keyword>
<feature type="domain" description="NB-ARC" evidence="4">
    <location>
        <begin position="106"/>
        <end position="271"/>
    </location>
</feature>
<dbReference type="InterPro" id="IPR042197">
    <property type="entry name" value="Apaf_helical"/>
</dbReference>
<dbReference type="Proteomes" id="UP000077755">
    <property type="component" value="Chromosome 3"/>
</dbReference>
<protein>
    <recommendedName>
        <fullName evidence="4">NB-ARC domain-containing protein</fullName>
    </recommendedName>
</protein>
<dbReference type="EMBL" id="LNRQ01000003">
    <property type="protein sequence ID" value="KZN02581.1"/>
    <property type="molecule type" value="Genomic_DNA"/>
</dbReference>
<dbReference type="PANTHER" id="PTHR33463">
    <property type="entry name" value="NB-ARC DOMAIN-CONTAINING PROTEIN-RELATED"/>
    <property type="match status" value="1"/>
</dbReference>
<dbReference type="Pfam" id="PF00931">
    <property type="entry name" value="NB-ARC"/>
    <property type="match status" value="1"/>
</dbReference>
<keyword evidence="3" id="KW-0547">Nucleotide-binding</keyword>
<proteinExistence type="predicted"/>
<dbReference type="Gramene" id="KZN02581">
    <property type="protein sequence ID" value="KZN02581"/>
    <property type="gene ID" value="DCAR_011335"/>
</dbReference>
<dbReference type="PANTHER" id="PTHR33463:SF198">
    <property type="entry name" value="RPP4C3"/>
    <property type="match status" value="1"/>
</dbReference>
<keyword evidence="1" id="KW-0433">Leucine-rich repeat</keyword>
<name>A0A166BAX4_DAUCS</name>
<accession>A0A166BAX4</accession>
<dbReference type="EMBL" id="CP093345">
    <property type="protein sequence ID" value="WOG93539.1"/>
    <property type="molecule type" value="Genomic_DNA"/>
</dbReference>
<dbReference type="AlphaFoldDB" id="A0A166BAX4"/>
<dbReference type="KEGG" id="dcr:108212614"/>
<dbReference type="GO" id="GO:0005524">
    <property type="term" value="F:ATP binding"/>
    <property type="evidence" value="ECO:0007669"/>
    <property type="project" value="UniProtKB-KW"/>
</dbReference>
<evidence type="ECO:0000256" key="3">
    <source>
        <dbReference type="ARBA" id="ARBA00022840"/>
    </source>
</evidence>
<evidence type="ECO:0000313" key="7">
    <source>
        <dbReference type="Proteomes" id="UP000077755"/>
    </source>
</evidence>
<dbReference type="OrthoDB" id="1898799at2759"/>
<dbReference type="GO" id="GO:0043531">
    <property type="term" value="F:ADP binding"/>
    <property type="evidence" value="ECO:0007669"/>
    <property type="project" value="InterPro"/>
</dbReference>
<evidence type="ECO:0000256" key="1">
    <source>
        <dbReference type="ARBA" id="ARBA00022614"/>
    </source>
</evidence>
<dbReference type="InterPro" id="IPR050905">
    <property type="entry name" value="Plant_NBS-LRR"/>
</dbReference>
<dbReference type="SUPFAM" id="SSF52540">
    <property type="entry name" value="P-loop containing nucleoside triphosphate hydrolases"/>
    <property type="match status" value="1"/>
</dbReference>
<dbReference type="GO" id="GO:0006952">
    <property type="term" value="P:defense response"/>
    <property type="evidence" value="ECO:0007669"/>
    <property type="project" value="UniProtKB-KW"/>
</dbReference>
<dbReference type="PRINTS" id="PR00364">
    <property type="entry name" value="DISEASERSIST"/>
</dbReference>